<evidence type="ECO:0000256" key="7">
    <source>
        <dbReference type="ARBA" id="ARBA00022840"/>
    </source>
</evidence>
<protein>
    <recommendedName>
        <fullName evidence="11 12">Vesicular-fusion protein SEC18</fullName>
    </recommendedName>
</protein>
<feature type="domain" description="AAA+ ATPase" evidence="14">
    <location>
        <begin position="307"/>
        <end position="455"/>
    </location>
</feature>
<dbReference type="InterPro" id="IPR041569">
    <property type="entry name" value="AAA_lid_3"/>
</dbReference>
<evidence type="ECO:0000259" key="16">
    <source>
        <dbReference type="SMART" id="SM01073"/>
    </source>
</evidence>
<keyword evidence="6 12" id="KW-0547">Nucleotide-binding</keyword>
<dbReference type="InterPro" id="IPR003338">
    <property type="entry name" value="CDC4_N-term_subdom"/>
</dbReference>
<reference evidence="18 19" key="1">
    <citation type="submission" date="2019-03" db="EMBL/GenBank/DDBJ databases">
        <title>The genome sequence of a newly discovered highly antifungal drug resistant Aspergillus species, Aspergillus tanneri NIH 1004.</title>
        <authorList>
            <person name="Mounaud S."/>
            <person name="Singh I."/>
            <person name="Joardar V."/>
            <person name="Pakala S."/>
            <person name="Pakala S."/>
            <person name="Venepally P."/>
            <person name="Hoover J."/>
            <person name="Nierman W."/>
            <person name="Chung J."/>
            <person name="Losada L."/>
        </authorList>
    </citation>
    <scope>NUCLEOTIDE SEQUENCE [LARGE SCALE GENOMIC DNA]</scope>
    <source>
        <strain evidence="18 19">NIH1004</strain>
    </source>
</reference>
<dbReference type="Pfam" id="PF02359">
    <property type="entry name" value="CDC48_N"/>
    <property type="match status" value="1"/>
</dbReference>
<dbReference type="Proteomes" id="UP000324241">
    <property type="component" value="Unassembled WGS sequence"/>
</dbReference>
<evidence type="ECO:0000256" key="6">
    <source>
        <dbReference type="ARBA" id="ARBA00022741"/>
    </source>
</evidence>
<dbReference type="GO" id="GO:0035494">
    <property type="term" value="P:SNARE complex disassembly"/>
    <property type="evidence" value="ECO:0007669"/>
    <property type="project" value="InterPro"/>
</dbReference>
<comment type="function">
    <text evidence="10 12">Required for vesicle-mediated transport. Catalyzes the fusion of transport vesicles within the Golgi cisternae. Is also required for transport from the endoplasmic reticulum to the Golgi stack. Seems to function as a fusion protein required for the delivery of cargo proteins to all compartments of the Golgi stack independent of vesicle origin.</text>
</comment>
<evidence type="ECO:0000313" key="20">
    <source>
        <dbReference type="Proteomes" id="UP000324241"/>
    </source>
</evidence>
<keyword evidence="7 12" id="KW-0067">ATP-binding</keyword>
<dbReference type="CDD" id="cd00009">
    <property type="entry name" value="AAA"/>
    <property type="match status" value="1"/>
</dbReference>
<dbReference type="GO" id="GO:0006891">
    <property type="term" value="P:intra-Golgi vesicle-mediated transport"/>
    <property type="evidence" value="ECO:0007669"/>
    <property type="project" value="TreeGrafter"/>
</dbReference>
<evidence type="ECO:0000256" key="1">
    <source>
        <dbReference type="ARBA" id="ARBA00004496"/>
    </source>
</evidence>
<dbReference type="InterPro" id="IPR004201">
    <property type="entry name" value="Cdc48_dom2"/>
</dbReference>
<comment type="similarity">
    <text evidence="2 12">Belongs to the AAA ATPase family.</text>
</comment>
<keyword evidence="8 12" id="KW-0931">ER-Golgi transport</keyword>
<dbReference type="Gene3D" id="3.40.50.300">
    <property type="entry name" value="P-loop containing nucleotide triphosphate hydrolases"/>
    <property type="match status" value="2"/>
</dbReference>
<gene>
    <name evidence="17" type="primary">SEC18</name>
    <name evidence="17" type="ORF">ATNIH1004_007802</name>
    <name evidence="18" type="ORF">EYZ11_012022</name>
</gene>
<feature type="region of interest" description="Disordered" evidence="13">
    <location>
        <begin position="1"/>
        <end position="61"/>
    </location>
</feature>
<dbReference type="GO" id="GO:0043001">
    <property type="term" value="P:Golgi to plasma membrane protein transport"/>
    <property type="evidence" value="ECO:0007669"/>
    <property type="project" value="TreeGrafter"/>
</dbReference>
<comment type="subcellular location">
    <subcellularLocation>
        <location evidence="1 12">Cytoplasm</location>
    </subcellularLocation>
</comment>
<sequence>MFSRNSPFGVGSRPSRGDGYSHPEQGPPGAGGYGAPPRPGQPQHSPRAPTGSGKAWTLRPAKSPDNTYTFGNLVAVSTQDFPPSRDGLDILLLINDLYVFSARPLNGFPPGHISMSDPQRTWAGVAFTDSVKAQIYDPFSQGGQAYLGSTDIEVGFAGKKRVETPYDQDELGAAVIKNFENQILSPGQKILMDHRSIPLLLTVKTVQRVDLSSEKGDSAGGHVETDPRARGILTRHSQITFFKDARTGINVKPSNRRPAANSIIQPDFKFEDMGIGGLDAEFSTIFRRAFASRIFPPGLVEKLGIQHVKGLLLYGPPGTGKTLIARQIGKMLNAREPKIINGPEVLNKYVGQSEENIRKLFADAEKEYREKGDESGLHIIIFDELDAVCKQRGSGAGGGTGVGDSVVNQLLSKLDGVDQLNNILLIGMTNRKDMIDEALLRPGRLEVHMEISLPDEHGRSQILKIHTQKMRDNNVMDGDVNLSELALMTKNFSGAEIAGLVKSASSFAFTRHVKVGTMASISDDVVNMKVNRSDFHHALDEVQPAFGVSEEELSSRIQYGVIHYSSRINEILREGELFVKQVGDSTPLFSVLLHGPTASGKTALAARIAIDSGFPFIKLISPEDMVGYGEMAKVQHISKIFDDAYKSRTSVVVVDNIERIIDWVPIGPRFSNTVLQTLMVFLRKQPTKGRRLLVLATTTERAVLKQLDVYSSFNSDIMVPNVMTYDELRHIMQQSKVFDDQEISHALEAVGGITEEKTIGVGVKKVLLGIETAKQDADKVGRFVRVINRAIEEERSFS</sequence>
<dbReference type="Pfam" id="PF00004">
    <property type="entry name" value="AAA"/>
    <property type="match status" value="2"/>
</dbReference>
<dbReference type="InterPro" id="IPR003959">
    <property type="entry name" value="ATPase_AAA_core"/>
</dbReference>
<evidence type="ECO:0000313" key="17">
    <source>
        <dbReference type="EMBL" id="KAA8646372.1"/>
    </source>
</evidence>
<evidence type="ECO:0000256" key="12">
    <source>
        <dbReference type="RuleBase" id="RU367045"/>
    </source>
</evidence>
<dbReference type="PANTHER" id="PTHR23078">
    <property type="entry name" value="VESICULAR-FUSION PROTEIN NSF"/>
    <property type="match status" value="1"/>
</dbReference>
<dbReference type="Gene3D" id="1.10.8.60">
    <property type="match status" value="2"/>
</dbReference>
<dbReference type="InterPro" id="IPR027417">
    <property type="entry name" value="P-loop_NTPase"/>
</dbReference>
<dbReference type="SUPFAM" id="SSF50692">
    <property type="entry name" value="ADC-like"/>
    <property type="match status" value="1"/>
</dbReference>
<keyword evidence="3 12" id="KW-0813">Transport</keyword>
<dbReference type="SMART" id="SM01073">
    <property type="entry name" value="CDC48_N"/>
    <property type="match status" value="1"/>
</dbReference>
<dbReference type="FunFam" id="3.40.50.300:FF:000187">
    <property type="entry name" value="Vesicular-fusion ATPase SEC18"/>
    <property type="match status" value="1"/>
</dbReference>
<evidence type="ECO:0000256" key="10">
    <source>
        <dbReference type="ARBA" id="ARBA00056429"/>
    </source>
</evidence>
<reference evidence="17 20" key="2">
    <citation type="submission" date="2019-08" db="EMBL/GenBank/DDBJ databases">
        <title>The genome sequence of a newly discovered highly antifungal drug resistant Aspergillus species, Aspergillus tanneri NIH 1004.</title>
        <authorList>
            <person name="Mounaud S."/>
            <person name="Singh I."/>
            <person name="Joardar V."/>
            <person name="Pakala S."/>
            <person name="Pakala S."/>
            <person name="Venepally P."/>
            <person name="Chung J.K."/>
            <person name="Losada L."/>
            <person name="Nierman W.C."/>
        </authorList>
    </citation>
    <scope>NUCLEOTIDE SEQUENCE [LARGE SCALE GENOMIC DNA]</scope>
    <source>
        <strain evidence="17 20">NIH1004</strain>
    </source>
</reference>
<evidence type="ECO:0000259" key="15">
    <source>
        <dbReference type="SMART" id="SM01072"/>
    </source>
</evidence>
<keyword evidence="12" id="KW-0378">Hydrolase</keyword>
<dbReference type="Proteomes" id="UP000308092">
    <property type="component" value="Unassembled WGS sequence"/>
</dbReference>
<proteinExistence type="inferred from homology"/>
<keyword evidence="9 12" id="KW-0653">Protein transport</keyword>
<evidence type="ECO:0000256" key="2">
    <source>
        <dbReference type="ARBA" id="ARBA00006914"/>
    </source>
</evidence>
<dbReference type="FunFam" id="1.10.8.60:FF:000026">
    <property type="entry name" value="vesicle-fusing ATPase isoform X1"/>
    <property type="match status" value="1"/>
</dbReference>
<dbReference type="GeneID" id="54330504"/>
<dbReference type="InterPro" id="IPR009010">
    <property type="entry name" value="Asp_de-COase-like_dom_sf"/>
</dbReference>
<dbReference type="EMBL" id="QUQM01000007">
    <property type="protein sequence ID" value="KAA8646372.1"/>
    <property type="molecule type" value="Genomic_DNA"/>
</dbReference>
<evidence type="ECO:0000313" key="19">
    <source>
        <dbReference type="Proteomes" id="UP000308092"/>
    </source>
</evidence>
<evidence type="ECO:0000313" key="18">
    <source>
        <dbReference type="EMBL" id="THC88532.1"/>
    </source>
</evidence>
<dbReference type="GO" id="GO:0005524">
    <property type="term" value="F:ATP binding"/>
    <property type="evidence" value="ECO:0007669"/>
    <property type="project" value="UniProtKB-UniRule"/>
</dbReference>
<dbReference type="FunFam" id="3.40.50.300:FF:000166">
    <property type="entry name" value="vesicle-fusing ATPase isoform X1"/>
    <property type="match status" value="1"/>
</dbReference>
<dbReference type="Pfam" id="PF17862">
    <property type="entry name" value="AAA_lid_3"/>
    <property type="match status" value="1"/>
</dbReference>
<dbReference type="FunFam" id="3.10.330.10:FF:000009">
    <property type="entry name" value="Vesicular-fusion protein sec18"/>
    <property type="match status" value="1"/>
</dbReference>
<dbReference type="STRING" id="1220188.A0A4S3J1W3"/>
<dbReference type="FunFam" id="2.40.40.20:FF:000012">
    <property type="entry name" value="Vesicle-fusing ATPase protein"/>
    <property type="match status" value="1"/>
</dbReference>
<dbReference type="SUPFAM" id="SSF52540">
    <property type="entry name" value="P-loop containing nucleoside triphosphate hydrolases"/>
    <property type="match status" value="2"/>
</dbReference>
<evidence type="ECO:0000256" key="11">
    <source>
        <dbReference type="ARBA" id="ARBA00068637"/>
    </source>
</evidence>
<dbReference type="InterPro" id="IPR029067">
    <property type="entry name" value="CDC48_domain_2-like_sf"/>
</dbReference>
<dbReference type="SMART" id="SM01072">
    <property type="entry name" value="CDC48_2"/>
    <property type="match status" value="1"/>
</dbReference>
<dbReference type="AlphaFoldDB" id="A0A4S3J1W3"/>
<evidence type="ECO:0000256" key="5">
    <source>
        <dbReference type="ARBA" id="ARBA00022737"/>
    </source>
</evidence>
<dbReference type="PANTHER" id="PTHR23078:SF3">
    <property type="entry name" value="VESICLE-FUSING ATPASE"/>
    <property type="match status" value="1"/>
</dbReference>
<dbReference type="SUPFAM" id="SSF54585">
    <property type="entry name" value="Cdc48 domain 2-like"/>
    <property type="match status" value="1"/>
</dbReference>
<organism evidence="18 19">
    <name type="scientific">Aspergillus tanneri</name>
    <dbReference type="NCBI Taxonomy" id="1220188"/>
    <lineage>
        <taxon>Eukaryota</taxon>
        <taxon>Fungi</taxon>
        <taxon>Dikarya</taxon>
        <taxon>Ascomycota</taxon>
        <taxon>Pezizomycotina</taxon>
        <taxon>Eurotiomycetes</taxon>
        <taxon>Eurotiomycetidae</taxon>
        <taxon>Eurotiales</taxon>
        <taxon>Aspergillaceae</taxon>
        <taxon>Aspergillus</taxon>
        <taxon>Aspergillus subgen. Circumdati</taxon>
    </lineage>
</organism>
<dbReference type="Pfam" id="PF02933">
    <property type="entry name" value="CDC48_2"/>
    <property type="match status" value="1"/>
</dbReference>
<dbReference type="InterPro" id="IPR003593">
    <property type="entry name" value="AAA+_ATPase"/>
</dbReference>
<dbReference type="GO" id="GO:0016887">
    <property type="term" value="F:ATP hydrolysis activity"/>
    <property type="evidence" value="ECO:0007669"/>
    <property type="project" value="InterPro"/>
</dbReference>
<evidence type="ECO:0000259" key="14">
    <source>
        <dbReference type="SMART" id="SM00382"/>
    </source>
</evidence>
<dbReference type="EMBL" id="SOSA01000821">
    <property type="protein sequence ID" value="THC88532.1"/>
    <property type="molecule type" value="Genomic_DNA"/>
</dbReference>
<dbReference type="Gene3D" id="2.40.40.20">
    <property type="match status" value="1"/>
</dbReference>
<name>A0A4S3J1W3_9EURO</name>
<feature type="domain" description="CDC48" evidence="15">
    <location>
        <begin position="165"/>
        <end position="239"/>
    </location>
</feature>
<evidence type="ECO:0000256" key="3">
    <source>
        <dbReference type="ARBA" id="ARBA00022448"/>
    </source>
</evidence>
<dbReference type="OrthoDB" id="9982946at2759"/>
<dbReference type="GO" id="GO:0005795">
    <property type="term" value="C:Golgi stack"/>
    <property type="evidence" value="ECO:0007669"/>
    <property type="project" value="TreeGrafter"/>
</dbReference>
<dbReference type="InterPro" id="IPR003960">
    <property type="entry name" value="ATPase_AAA_CS"/>
</dbReference>
<keyword evidence="19" id="KW-1185">Reference proteome</keyword>
<keyword evidence="4 12" id="KW-0963">Cytoplasm</keyword>
<keyword evidence="5" id="KW-0677">Repeat</keyword>
<accession>A0A4S3J1W3</accession>
<dbReference type="SMART" id="SM00382">
    <property type="entry name" value="AAA"/>
    <property type="match status" value="2"/>
</dbReference>
<dbReference type="Gene3D" id="3.10.330.10">
    <property type="match status" value="1"/>
</dbReference>
<dbReference type="RefSeq" id="XP_033425733.1">
    <property type="nucleotide sequence ID" value="XM_033572418.1"/>
</dbReference>
<feature type="domain" description="CDC48 N-terminal subdomain" evidence="16">
    <location>
        <begin position="57"/>
        <end position="139"/>
    </location>
</feature>
<evidence type="ECO:0000256" key="9">
    <source>
        <dbReference type="ARBA" id="ARBA00022927"/>
    </source>
</evidence>
<dbReference type="InterPro" id="IPR039812">
    <property type="entry name" value="Vesicle-fus_ATPase"/>
</dbReference>
<dbReference type="VEuPathDB" id="FungiDB:EYZ11_012022"/>
<evidence type="ECO:0000256" key="8">
    <source>
        <dbReference type="ARBA" id="ARBA00022892"/>
    </source>
</evidence>
<evidence type="ECO:0000256" key="4">
    <source>
        <dbReference type="ARBA" id="ARBA00022490"/>
    </source>
</evidence>
<dbReference type="PROSITE" id="PS00674">
    <property type="entry name" value="AAA"/>
    <property type="match status" value="1"/>
</dbReference>
<feature type="domain" description="AAA+ ATPase" evidence="14">
    <location>
        <begin position="587"/>
        <end position="724"/>
    </location>
</feature>
<evidence type="ECO:0000256" key="13">
    <source>
        <dbReference type="SAM" id="MobiDB-lite"/>
    </source>
</evidence>
<comment type="caution">
    <text evidence="18">The sequence shown here is derived from an EMBL/GenBank/DDBJ whole genome shotgun (WGS) entry which is preliminary data.</text>
</comment>